<proteinExistence type="predicted"/>
<protein>
    <submittedName>
        <fullName evidence="1">Multidrug transporter</fullName>
    </submittedName>
</protein>
<evidence type="ECO:0000313" key="2">
    <source>
        <dbReference type="Proteomes" id="UP000059113"/>
    </source>
</evidence>
<dbReference type="AlphaFoldDB" id="A0A0H4VFP8"/>
<accession>A0A0H4VFP8</accession>
<dbReference type="Pfam" id="PF07277">
    <property type="entry name" value="SapC"/>
    <property type="match status" value="1"/>
</dbReference>
<gene>
    <name evidence="1" type="ORF">CP97_07640</name>
</gene>
<dbReference type="RefSeq" id="WP_048885441.1">
    <property type="nucleotide sequence ID" value="NZ_CP011310.1"/>
</dbReference>
<dbReference type="PATRIC" id="fig|1648404.4.peg.1592"/>
<keyword evidence="2" id="KW-1185">Reference proteome</keyword>
<organism evidence="1 2">
    <name type="scientific">Aurantiacibacter atlanticus</name>
    <dbReference type="NCBI Taxonomy" id="1648404"/>
    <lineage>
        <taxon>Bacteria</taxon>
        <taxon>Pseudomonadati</taxon>
        <taxon>Pseudomonadota</taxon>
        <taxon>Alphaproteobacteria</taxon>
        <taxon>Sphingomonadales</taxon>
        <taxon>Erythrobacteraceae</taxon>
        <taxon>Aurantiacibacter</taxon>
    </lineage>
</organism>
<dbReference type="Proteomes" id="UP000059113">
    <property type="component" value="Chromosome"/>
</dbReference>
<dbReference type="STRING" id="1648404.CP97_07640"/>
<dbReference type="KEGG" id="ery:CP97_07640"/>
<dbReference type="OrthoDB" id="9806524at2"/>
<reference evidence="2" key="2">
    <citation type="submission" date="2015-04" db="EMBL/GenBank/DDBJ databases">
        <title>The complete genome sequence of Erythrobacter sp. s21-N3.</title>
        <authorList>
            <person name="Zhuang L."/>
            <person name="Liu Y."/>
            <person name="Shao Z."/>
        </authorList>
    </citation>
    <scope>NUCLEOTIDE SEQUENCE [LARGE SCALE GENOMIC DNA]</scope>
    <source>
        <strain evidence="2">s21-N3</strain>
    </source>
</reference>
<sequence>MASAPKASLPILYKELVPLNSNDHGSWKGRTTEKAPWVSSQHAIPLTVEEFPLAQRDFPIVFSAGDKPVPLALMGLNEGVNVFFEDDGTPIGAPYVPAYVRRYPFLLAKLQPETDNLSLCFDPTSDLVGDFDEGQPLFGEDKQPSEHCKNLLDFCEKFEQAGNKTQMFVEELTKADLLMDGEISIQRRDNPDQPFTYRGFRMVNQDKLRELRGDQLRKWNESGLLPLIFAHLFSLDLMRVIFARQSEMGKGPMAVGGANGAANATLPEA</sequence>
<reference evidence="1 2" key="1">
    <citation type="journal article" date="2015" name="Int. J. Syst. Evol. Microbiol.">
        <title>Erythrobacter atlanticus sp. nov., a bacterium from ocean sediment able to degrade polycyclic aromatic hydrocarbons.</title>
        <authorList>
            <person name="Zhuang L."/>
            <person name="Liu Y."/>
            <person name="Wang L."/>
            <person name="Wang W."/>
            <person name="Shao Z."/>
        </authorList>
    </citation>
    <scope>NUCLEOTIDE SEQUENCE [LARGE SCALE GENOMIC DNA]</scope>
    <source>
        <strain evidence="2">s21-N3</strain>
    </source>
</reference>
<dbReference type="InterPro" id="IPR010836">
    <property type="entry name" value="SapC"/>
</dbReference>
<evidence type="ECO:0000313" key="1">
    <source>
        <dbReference type="EMBL" id="AKQ41929.1"/>
    </source>
</evidence>
<name>A0A0H4VFP8_9SPHN</name>
<dbReference type="EMBL" id="CP011310">
    <property type="protein sequence ID" value="AKQ41929.1"/>
    <property type="molecule type" value="Genomic_DNA"/>
</dbReference>